<evidence type="ECO:0000313" key="2">
    <source>
        <dbReference type="EMBL" id="KAG6627393.1"/>
    </source>
</evidence>
<reference evidence="2" key="1">
    <citation type="submission" date="2020-12" db="EMBL/GenBank/DDBJ databases">
        <title>WGS assembly of Carya illinoinensis cv. Pawnee.</title>
        <authorList>
            <person name="Platts A."/>
            <person name="Shu S."/>
            <person name="Wright S."/>
            <person name="Barry K."/>
            <person name="Edger P."/>
            <person name="Pires J.C."/>
            <person name="Schmutz J."/>
        </authorList>
    </citation>
    <scope>NUCLEOTIDE SEQUENCE</scope>
    <source>
        <tissue evidence="2">Leaf</tissue>
    </source>
</reference>
<dbReference type="GO" id="GO:0006272">
    <property type="term" value="P:leading strand elongation"/>
    <property type="evidence" value="ECO:0007669"/>
    <property type="project" value="TreeGrafter"/>
</dbReference>
<dbReference type="PANTHER" id="PTHR11352:SF12">
    <property type="entry name" value="PROLIFERATING CELL NUCLEAR ANTIGEN"/>
    <property type="match status" value="1"/>
</dbReference>
<proteinExistence type="predicted"/>
<dbReference type="PANTHER" id="PTHR11352">
    <property type="entry name" value="PROLIFERATING CELL NUCLEAR ANTIGEN"/>
    <property type="match status" value="1"/>
</dbReference>
<organism evidence="2 3">
    <name type="scientific">Carya illinoinensis</name>
    <name type="common">Pecan</name>
    <dbReference type="NCBI Taxonomy" id="32201"/>
    <lineage>
        <taxon>Eukaryota</taxon>
        <taxon>Viridiplantae</taxon>
        <taxon>Streptophyta</taxon>
        <taxon>Embryophyta</taxon>
        <taxon>Tracheophyta</taxon>
        <taxon>Spermatophyta</taxon>
        <taxon>Magnoliopsida</taxon>
        <taxon>eudicotyledons</taxon>
        <taxon>Gunneridae</taxon>
        <taxon>Pentapetalae</taxon>
        <taxon>rosids</taxon>
        <taxon>fabids</taxon>
        <taxon>Fagales</taxon>
        <taxon>Juglandaceae</taxon>
        <taxon>Carya</taxon>
    </lineage>
</organism>
<comment type="caution">
    <text evidence="2">The sequence shown here is derived from an EMBL/GenBank/DDBJ whole genome shotgun (WGS) entry which is preliminary data.</text>
</comment>
<name>A0A8T1NEU8_CARIL</name>
<dbReference type="GO" id="GO:0006275">
    <property type="term" value="P:regulation of DNA replication"/>
    <property type="evidence" value="ECO:0007669"/>
    <property type="project" value="InterPro"/>
</dbReference>
<dbReference type="GO" id="GO:0006298">
    <property type="term" value="P:mismatch repair"/>
    <property type="evidence" value="ECO:0007669"/>
    <property type="project" value="TreeGrafter"/>
</dbReference>
<evidence type="ECO:0000313" key="3">
    <source>
        <dbReference type="Proteomes" id="UP000811609"/>
    </source>
</evidence>
<dbReference type="NCBIfam" id="TIGR00590">
    <property type="entry name" value="pcna"/>
    <property type="match status" value="1"/>
</dbReference>
<evidence type="ECO:0000259" key="1">
    <source>
        <dbReference type="Pfam" id="PF02747"/>
    </source>
</evidence>
<keyword evidence="3" id="KW-1185">Reference proteome</keyword>
<dbReference type="Proteomes" id="UP000811609">
    <property type="component" value="Chromosome 15"/>
</dbReference>
<dbReference type="InterPro" id="IPR022649">
    <property type="entry name" value="Pr_cel_nuc_antig_C"/>
</dbReference>
<dbReference type="EMBL" id="CM031823">
    <property type="protein sequence ID" value="KAG6627393.1"/>
    <property type="molecule type" value="Genomic_DNA"/>
</dbReference>
<protein>
    <recommendedName>
        <fullName evidence="1">Proliferating cell nuclear antigen PCNA C-terminal domain-containing protein</fullName>
    </recommendedName>
</protein>
<dbReference type="GO" id="GO:0030337">
    <property type="term" value="F:DNA polymerase processivity factor activity"/>
    <property type="evidence" value="ECO:0007669"/>
    <property type="project" value="InterPro"/>
</dbReference>
<accession>A0A8T1NEU8</accession>
<dbReference type="AlphaFoldDB" id="A0A8T1NEU8"/>
<feature type="domain" description="Proliferating cell nuclear antigen PCNA C-terminal" evidence="1">
    <location>
        <begin position="12"/>
        <end position="141"/>
    </location>
</feature>
<dbReference type="GO" id="GO:0003677">
    <property type="term" value="F:DNA binding"/>
    <property type="evidence" value="ECO:0007669"/>
    <property type="project" value="InterPro"/>
</dbReference>
<gene>
    <name evidence="2" type="ORF">CIPAW_15G124600</name>
</gene>
<dbReference type="Pfam" id="PF02747">
    <property type="entry name" value="PCNA_C"/>
    <property type="match status" value="1"/>
</dbReference>
<dbReference type="GO" id="GO:0019985">
    <property type="term" value="P:translesion synthesis"/>
    <property type="evidence" value="ECO:0007669"/>
    <property type="project" value="TreeGrafter"/>
</dbReference>
<dbReference type="InterPro" id="IPR000730">
    <property type="entry name" value="Pr_cel_nuc_antig"/>
</dbReference>
<dbReference type="GO" id="GO:0043626">
    <property type="term" value="C:PCNA complex"/>
    <property type="evidence" value="ECO:0007669"/>
    <property type="project" value="TreeGrafter"/>
</dbReference>
<sequence>MKLMDIYNDHLGIHVAEFQAIVRMPLAEFARICKDLSTIDDTVVISVSKEGVKFSTRSDIGTANIVCKQNTTVDKPEEASHINGGASHIDICSKGYELIHKDNPFGKASDNQRSSLSSDLPGVVEYKVAEMSYIRFYLAPKLEEDQVRRR</sequence>